<dbReference type="EMBL" id="BLXT01005946">
    <property type="protein sequence ID" value="GFO27738.1"/>
    <property type="molecule type" value="Genomic_DNA"/>
</dbReference>
<accession>A0AAV4C894</accession>
<dbReference type="PANTHER" id="PTHR47027:SF8">
    <property type="entry name" value="RIBONUCLEASE H"/>
    <property type="match status" value="1"/>
</dbReference>
<dbReference type="PROSITE" id="PS50878">
    <property type="entry name" value="RT_POL"/>
    <property type="match status" value="1"/>
</dbReference>
<name>A0AAV4C894_9GAST</name>
<dbReference type="AlphaFoldDB" id="A0AAV4C894"/>
<dbReference type="SUPFAM" id="SSF56672">
    <property type="entry name" value="DNA/RNA polymerases"/>
    <property type="match status" value="1"/>
</dbReference>
<organism evidence="2 3">
    <name type="scientific">Plakobranchus ocellatus</name>
    <dbReference type="NCBI Taxonomy" id="259542"/>
    <lineage>
        <taxon>Eukaryota</taxon>
        <taxon>Metazoa</taxon>
        <taxon>Spiralia</taxon>
        <taxon>Lophotrochozoa</taxon>
        <taxon>Mollusca</taxon>
        <taxon>Gastropoda</taxon>
        <taxon>Heterobranchia</taxon>
        <taxon>Euthyneura</taxon>
        <taxon>Panpulmonata</taxon>
        <taxon>Sacoglossa</taxon>
        <taxon>Placobranchoidea</taxon>
        <taxon>Plakobranchidae</taxon>
        <taxon>Plakobranchus</taxon>
    </lineage>
</organism>
<evidence type="ECO:0000313" key="2">
    <source>
        <dbReference type="EMBL" id="GFO27738.1"/>
    </source>
</evidence>
<dbReference type="PANTHER" id="PTHR47027">
    <property type="entry name" value="REVERSE TRANSCRIPTASE DOMAIN-CONTAINING PROTEIN"/>
    <property type="match status" value="1"/>
</dbReference>
<sequence>MLKQIEDFGIGKVTHLLNEIYDTGHIPADLSRSIFIALPKKPGATECELHRTISLMSHITKILLKIIMLRIRNNKGGQNISNLRYADDTVLIAENKEDLQKLLNIVEEESRKKGLELNSKKTEVMVISRKQESPKCVYSSMK</sequence>
<protein>
    <recommendedName>
        <fullName evidence="1">Reverse transcriptase domain-containing protein</fullName>
    </recommendedName>
</protein>
<evidence type="ECO:0000313" key="3">
    <source>
        <dbReference type="Proteomes" id="UP000735302"/>
    </source>
</evidence>
<feature type="domain" description="Reverse transcriptase" evidence="1">
    <location>
        <begin position="1"/>
        <end position="142"/>
    </location>
</feature>
<evidence type="ECO:0000259" key="1">
    <source>
        <dbReference type="PROSITE" id="PS50878"/>
    </source>
</evidence>
<reference evidence="2 3" key="1">
    <citation type="journal article" date="2021" name="Elife">
        <title>Chloroplast acquisition without the gene transfer in kleptoplastic sea slugs, Plakobranchus ocellatus.</title>
        <authorList>
            <person name="Maeda T."/>
            <person name="Takahashi S."/>
            <person name="Yoshida T."/>
            <person name="Shimamura S."/>
            <person name="Takaki Y."/>
            <person name="Nagai Y."/>
            <person name="Toyoda A."/>
            <person name="Suzuki Y."/>
            <person name="Arimoto A."/>
            <person name="Ishii H."/>
            <person name="Satoh N."/>
            <person name="Nishiyama T."/>
            <person name="Hasebe M."/>
            <person name="Maruyama T."/>
            <person name="Minagawa J."/>
            <person name="Obokata J."/>
            <person name="Shigenobu S."/>
        </authorList>
    </citation>
    <scope>NUCLEOTIDE SEQUENCE [LARGE SCALE GENOMIC DNA]</scope>
</reference>
<gene>
    <name evidence="2" type="ORF">PoB_005424300</name>
</gene>
<dbReference type="Pfam" id="PF00078">
    <property type="entry name" value="RVT_1"/>
    <property type="match status" value="1"/>
</dbReference>
<dbReference type="InterPro" id="IPR000477">
    <property type="entry name" value="RT_dom"/>
</dbReference>
<dbReference type="Proteomes" id="UP000735302">
    <property type="component" value="Unassembled WGS sequence"/>
</dbReference>
<proteinExistence type="predicted"/>
<comment type="caution">
    <text evidence="2">The sequence shown here is derived from an EMBL/GenBank/DDBJ whole genome shotgun (WGS) entry which is preliminary data.</text>
</comment>
<keyword evidence="3" id="KW-1185">Reference proteome</keyword>
<dbReference type="InterPro" id="IPR043502">
    <property type="entry name" value="DNA/RNA_pol_sf"/>
</dbReference>